<dbReference type="PROSITE" id="PS50902">
    <property type="entry name" value="FLAVODOXIN_LIKE"/>
    <property type="match status" value="1"/>
</dbReference>
<dbReference type="Pfam" id="PF00258">
    <property type="entry name" value="Flavodoxin_1"/>
    <property type="match status" value="1"/>
</dbReference>
<evidence type="ECO:0000256" key="8">
    <source>
        <dbReference type="ARBA" id="ARBA00023797"/>
    </source>
</evidence>
<keyword evidence="5" id="KW-0274">FAD</keyword>
<dbReference type="GO" id="GO:0010181">
    <property type="term" value="F:FMN binding"/>
    <property type="evidence" value="ECO:0007669"/>
    <property type="project" value="InterPro"/>
</dbReference>
<dbReference type="InterPro" id="IPR039261">
    <property type="entry name" value="FNR_nucleotide-bd"/>
</dbReference>
<evidence type="ECO:0000256" key="6">
    <source>
        <dbReference type="ARBA" id="ARBA00022857"/>
    </source>
</evidence>
<dbReference type="InterPro" id="IPR017938">
    <property type="entry name" value="Riboflavin_synthase-like_b-brl"/>
</dbReference>
<name>A0A6T5WBT4_9STRA</name>
<keyword evidence="4" id="KW-0288">FMN</keyword>
<dbReference type="PRINTS" id="PR00369">
    <property type="entry name" value="FLAVODOXIN"/>
</dbReference>
<keyword evidence="9" id="KW-0812">Transmembrane</keyword>
<keyword evidence="3" id="KW-0285">Flavoprotein</keyword>
<protein>
    <recommendedName>
        <fullName evidence="8">NADPH--hemoprotein reductase</fullName>
        <ecNumber evidence="8">1.6.2.4</ecNumber>
    </recommendedName>
</protein>
<dbReference type="Gene3D" id="2.40.30.10">
    <property type="entry name" value="Translation factors"/>
    <property type="match status" value="1"/>
</dbReference>
<evidence type="ECO:0000256" key="7">
    <source>
        <dbReference type="ARBA" id="ARBA00023002"/>
    </source>
</evidence>
<accession>A0A6T5WBT4</accession>
<dbReference type="EMBL" id="HBFD01005083">
    <property type="protein sequence ID" value="CAD8719487.1"/>
    <property type="molecule type" value="Transcribed_RNA"/>
</dbReference>
<dbReference type="EC" id="1.6.2.4" evidence="8"/>
<dbReference type="SUPFAM" id="SSF63380">
    <property type="entry name" value="Riboflavin synthase domain-like"/>
    <property type="match status" value="1"/>
</dbReference>
<evidence type="ECO:0000256" key="3">
    <source>
        <dbReference type="ARBA" id="ARBA00022630"/>
    </source>
</evidence>
<dbReference type="GO" id="GO:0005829">
    <property type="term" value="C:cytosol"/>
    <property type="evidence" value="ECO:0007669"/>
    <property type="project" value="TreeGrafter"/>
</dbReference>
<reference evidence="13" key="1">
    <citation type="submission" date="2021-01" db="EMBL/GenBank/DDBJ databases">
        <authorList>
            <person name="Corre E."/>
            <person name="Pelletier E."/>
            <person name="Niang G."/>
            <person name="Scheremetjew M."/>
            <person name="Finn R."/>
            <person name="Kale V."/>
            <person name="Holt S."/>
            <person name="Cochrane G."/>
            <person name="Meng A."/>
            <person name="Brown T."/>
            <person name="Cohen L."/>
        </authorList>
    </citation>
    <scope>NUCLEOTIDE SEQUENCE</scope>
    <source>
        <strain evidence="13">UTEXLB2642</strain>
    </source>
</reference>
<dbReference type="InterPro" id="IPR008254">
    <property type="entry name" value="Flavodoxin/NO_synth"/>
</dbReference>
<evidence type="ECO:0000256" key="2">
    <source>
        <dbReference type="ARBA" id="ARBA00001974"/>
    </source>
</evidence>
<dbReference type="InterPro" id="IPR001433">
    <property type="entry name" value="OxRdtase_FAD/NAD-bd"/>
</dbReference>
<dbReference type="InterPro" id="IPR001709">
    <property type="entry name" value="Flavoprot_Pyr_Nucl_cyt_Rdtase"/>
</dbReference>
<dbReference type="PANTHER" id="PTHR19384">
    <property type="entry name" value="NITRIC OXIDE SYNTHASE-RELATED"/>
    <property type="match status" value="1"/>
</dbReference>
<gene>
    <name evidence="12" type="ORF">CNEB1095_LOCUS3341</name>
    <name evidence="13" type="ORF">CNEB1095_LOCUS3342</name>
</gene>
<evidence type="ECO:0000256" key="5">
    <source>
        <dbReference type="ARBA" id="ARBA00022827"/>
    </source>
</evidence>
<dbReference type="InterPro" id="IPR017927">
    <property type="entry name" value="FAD-bd_FR_type"/>
</dbReference>
<evidence type="ECO:0000313" key="12">
    <source>
        <dbReference type="EMBL" id="CAD8719485.1"/>
    </source>
</evidence>
<dbReference type="Pfam" id="PF00175">
    <property type="entry name" value="NAD_binding_1"/>
    <property type="match status" value="1"/>
</dbReference>
<comment type="cofactor">
    <cofactor evidence="1">
        <name>FMN</name>
        <dbReference type="ChEBI" id="CHEBI:58210"/>
    </cofactor>
</comment>
<feature type="transmembrane region" description="Helical" evidence="9">
    <location>
        <begin position="15"/>
        <end position="33"/>
    </location>
</feature>
<dbReference type="InterPro" id="IPR029039">
    <property type="entry name" value="Flavoprotein-like_sf"/>
</dbReference>
<dbReference type="InterPro" id="IPR023173">
    <property type="entry name" value="NADPH_Cyt_P450_Rdtase_alpha"/>
</dbReference>
<dbReference type="FunFam" id="3.40.50.80:FF:000001">
    <property type="entry name" value="NADPH--cytochrome P450 reductase 1"/>
    <property type="match status" value="1"/>
</dbReference>
<proteinExistence type="predicted"/>
<keyword evidence="9" id="KW-0472">Membrane</keyword>
<organism evidence="13">
    <name type="scientific">Chromulina nebulosa</name>
    <dbReference type="NCBI Taxonomy" id="96789"/>
    <lineage>
        <taxon>Eukaryota</taxon>
        <taxon>Sar</taxon>
        <taxon>Stramenopiles</taxon>
        <taxon>Ochrophyta</taxon>
        <taxon>Chrysophyceae</taxon>
        <taxon>Chromulinales</taxon>
        <taxon>Chromulinaceae</taxon>
        <taxon>Chromulina</taxon>
    </lineage>
</organism>
<evidence type="ECO:0000259" key="10">
    <source>
        <dbReference type="PROSITE" id="PS50902"/>
    </source>
</evidence>
<dbReference type="SUPFAM" id="SSF52218">
    <property type="entry name" value="Flavoproteins"/>
    <property type="match status" value="1"/>
</dbReference>
<dbReference type="GO" id="GO:0003958">
    <property type="term" value="F:NADPH-hemoprotein reductase activity"/>
    <property type="evidence" value="ECO:0007669"/>
    <property type="project" value="UniProtKB-EC"/>
</dbReference>
<dbReference type="Pfam" id="PF00667">
    <property type="entry name" value="FAD_binding_1"/>
    <property type="match status" value="1"/>
</dbReference>
<dbReference type="PRINTS" id="PR00371">
    <property type="entry name" value="FPNCR"/>
</dbReference>
<evidence type="ECO:0000256" key="1">
    <source>
        <dbReference type="ARBA" id="ARBA00001917"/>
    </source>
</evidence>
<dbReference type="GO" id="GO:0050660">
    <property type="term" value="F:flavin adenine dinucleotide binding"/>
    <property type="evidence" value="ECO:0007669"/>
    <property type="project" value="TreeGrafter"/>
</dbReference>
<evidence type="ECO:0000313" key="13">
    <source>
        <dbReference type="EMBL" id="CAD8719487.1"/>
    </source>
</evidence>
<keyword evidence="6" id="KW-0521">NADP</keyword>
<dbReference type="Gene3D" id="3.40.50.80">
    <property type="entry name" value="Nucleotide-binding domain of ferredoxin-NADP reductase (FNR) module"/>
    <property type="match status" value="1"/>
</dbReference>
<dbReference type="Gene3D" id="1.20.990.10">
    <property type="entry name" value="NADPH-cytochrome p450 Reductase, Chain A, domain 3"/>
    <property type="match status" value="1"/>
</dbReference>
<feature type="domain" description="FAD-binding FR-type" evidence="11">
    <location>
        <begin position="282"/>
        <end position="526"/>
    </location>
</feature>
<evidence type="ECO:0000256" key="9">
    <source>
        <dbReference type="SAM" id="Phobius"/>
    </source>
</evidence>
<feature type="domain" description="Flavodoxin-like" evidence="10">
    <location>
        <begin position="70"/>
        <end position="214"/>
    </location>
</feature>
<comment type="cofactor">
    <cofactor evidence="2">
        <name>FAD</name>
        <dbReference type="ChEBI" id="CHEBI:57692"/>
    </cofactor>
</comment>
<dbReference type="PANTHER" id="PTHR19384:SF17">
    <property type="entry name" value="NADPH--CYTOCHROME P450 REDUCTASE"/>
    <property type="match status" value="1"/>
</dbReference>
<keyword evidence="7" id="KW-0560">Oxidoreductase</keyword>
<dbReference type="SUPFAM" id="SSF52343">
    <property type="entry name" value="Ferredoxin reductase-like, C-terminal NADP-linked domain"/>
    <property type="match status" value="1"/>
</dbReference>
<dbReference type="PROSITE" id="PS51384">
    <property type="entry name" value="FAD_FR"/>
    <property type="match status" value="1"/>
</dbReference>
<dbReference type="Gene3D" id="3.40.50.360">
    <property type="match status" value="1"/>
</dbReference>
<sequence>MDDSLSKLLVIDRSLLFGIVGATFAGLIGFLYFKMGSGLGIVRRSKLDTNIKEEVKEKSTDEEKYPNGKISIYFGSQTGTAEGFARTLMEECKEHGYNPKIIDLEDFDEHVLANTKLAIFLMATYGEGEPTDNANKFYKWLKNDDKEIESKFLSNLNYCVFGLGNQQYEQFNRMGKVTDQWLNDLGAKRLYELGLGDDDGSLEDDFEKWRESIWLSLPTNTKFTGESAVSSIIGSPIGNLNIASRNSSTLSFRDIDYVFSVVKSNKNSPKRESVSSLAKHFFHSTKVTVVENRELRNITQKNGFDIIGSTRHIEIDLSHTDIKYETADNLSVLPENDPKVVETLAQALGYDLDTLFDVDVLKPDQFKLNFPLPNTMRTVLTKFLDIQGPVKHATLMHIASFITDEKQIEWIINILSKENKALYNQQIIEKHLSLVDLLTNQLSSCKIPLDAFLHVVPILQPRQYTISSSKSIYPKTVHITVAVADKVINDSKVFRGLCSTYLKDSPNCQIGGKCEILIRPSTFRLPNDLSVPIIMIGPGTGIAPMRAMLQEIKYQKQNKDKSFGNVTLYFGCKNSNIDYIYRDEIEEFVKEKTITSLITAFSRESNEKVYVQHLMLKDENAINLWNDLHNGAYIYVCGALSMGADVHTSLKSIISKYGNLSADLAEDYLKNLKIHNRYIQELWA</sequence>
<evidence type="ECO:0000259" key="11">
    <source>
        <dbReference type="PROSITE" id="PS51384"/>
    </source>
</evidence>
<evidence type="ECO:0000256" key="4">
    <source>
        <dbReference type="ARBA" id="ARBA00022643"/>
    </source>
</evidence>
<dbReference type="AlphaFoldDB" id="A0A6T5WBT4"/>
<dbReference type="InterPro" id="IPR001094">
    <property type="entry name" value="Flavdoxin-like"/>
</dbReference>
<dbReference type="InterPro" id="IPR003097">
    <property type="entry name" value="CysJ-like_FAD-binding"/>
</dbReference>
<dbReference type="EMBL" id="HBFD01005082">
    <property type="protein sequence ID" value="CAD8719485.1"/>
    <property type="molecule type" value="Transcribed_RNA"/>
</dbReference>
<keyword evidence="9" id="KW-1133">Transmembrane helix</keyword>